<dbReference type="Proteomes" id="UP000887116">
    <property type="component" value="Unassembled WGS sequence"/>
</dbReference>
<accession>A0A8X6JE95</accession>
<evidence type="ECO:0000313" key="14">
    <source>
        <dbReference type="EMBL" id="GFR22043.1"/>
    </source>
</evidence>
<evidence type="ECO:0000313" key="15">
    <source>
        <dbReference type="Proteomes" id="UP000887116"/>
    </source>
</evidence>
<feature type="domain" description="Ionotropic glutamate receptor L-glutamate and glycine-binding" evidence="13">
    <location>
        <begin position="19"/>
        <end position="79"/>
    </location>
</feature>
<evidence type="ECO:0000256" key="8">
    <source>
        <dbReference type="ARBA" id="ARBA00023170"/>
    </source>
</evidence>
<feature type="transmembrane region" description="Helical" evidence="12">
    <location>
        <begin position="379"/>
        <end position="400"/>
    </location>
</feature>
<keyword evidence="2" id="KW-0813">Transport</keyword>
<keyword evidence="9" id="KW-0325">Glycoprotein</keyword>
<evidence type="ECO:0000256" key="1">
    <source>
        <dbReference type="ARBA" id="ARBA00004651"/>
    </source>
</evidence>
<dbReference type="AlphaFoldDB" id="A0A8X6JE95"/>
<keyword evidence="10" id="KW-1071">Ligand-gated ion channel</keyword>
<dbReference type="OrthoDB" id="6117597at2759"/>
<proteinExistence type="predicted"/>
<keyword evidence="5 12" id="KW-1133">Transmembrane helix</keyword>
<keyword evidence="7 12" id="KW-0472">Membrane</keyword>
<evidence type="ECO:0000256" key="5">
    <source>
        <dbReference type="ARBA" id="ARBA00022989"/>
    </source>
</evidence>
<feature type="transmembrane region" description="Helical" evidence="12">
    <location>
        <begin position="130"/>
        <end position="150"/>
    </location>
</feature>
<keyword evidence="8 14" id="KW-0675">Receptor</keyword>
<evidence type="ECO:0000256" key="3">
    <source>
        <dbReference type="ARBA" id="ARBA00022475"/>
    </source>
</evidence>
<dbReference type="GO" id="GO:0005886">
    <property type="term" value="C:plasma membrane"/>
    <property type="evidence" value="ECO:0007669"/>
    <property type="project" value="UniProtKB-SubCell"/>
</dbReference>
<keyword evidence="4 12" id="KW-0812">Transmembrane</keyword>
<keyword evidence="3" id="KW-1003">Cell membrane</keyword>
<dbReference type="SMART" id="SM00918">
    <property type="entry name" value="Lig_chan-Glu_bd"/>
    <property type="match status" value="1"/>
</dbReference>
<evidence type="ECO:0000256" key="7">
    <source>
        <dbReference type="ARBA" id="ARBA00023136"/>
    </source>
</evidence>
<evidence type="ECO:0000256" key="12">
    <source>
        <dbReference type="SAM" id="Phobius"/>
    </source>
</evidence>
<dbReference type="EMBL" id="BMAO01028109">
    <property type="protein sequence ID" value="GFR22043.1"/>
    <property type="molecule type" value="Genomic_DNA"/>
</dbReference>
<evidence type="ECO:0000259" key="13">
    <source>
        <dbReference type="SMART" id="SM00918"/>
    </source>
</evidence>
<gene>
    <name evidence="14" type="primary">grid2</name>
    <name evidence="14" type="ORF">TNCT_471691</name>
</gene>
<dbReference type="Gene3D" id="3.40.190.10">
    <property type="entry name" value="Periplasmic binding protein-like II"/>
    <property type="match status" value="1"/>
</dbReference>
<organism evidence="14 15">
    <name type="scientific">Trichonephila clavata</name>
    <name type="common">Joro spider</name>
    <name type="synonym">Nephila clavata</name>
    <dbReference type="NCBI Taxonomy" id="2740835"/>
    <lineage>
        <taxon>Eukaryota</taxon>
        <taxon>Metazoa</taxon>
        <taxon>Ecdysozoa</taxon>
        <taxon>Arthropoda</taxon>
        <taxon>Chelicerata</taxon>
        <taxon>Arachnida</taxon>
        <taxon>Araneae</taxon>
        <taxon>Araneomorphae</taxon>
        <taxon>Entelegynae</taxon>
        <taxon>Araneoidea</taxon>
        <taxon>Nephilidae</taxon>
        <taxon>Trichonephila</taxon>
    </lineage>
</organism>
<comment type="subcellular location">
    <subcellularLocation>
        <location evidence="1">Cell membrane</location>
        <topology evidence="1">Multi-pass membrane protein</topology>
    </subcellularLocation>
</comment>
<dbReference type="Gene3D" id="1.10.287.70">
    <property type="match status" value="1"/>
</dbReference>
<comment type="caution">
    <text evidence="14">The sequence shown here is derived from an EMBL/GenBank/DDBJ whole genome shotgun (WGS) entry which is preliminary data.</text>
</comment>
<dbReference type="Pfam" id="PF10613">
    <property type="entry name" value="Lig_chan-Glu_bd"/>
    <property type="match status" value="1"/>
</dbReference>
<dbReference type="PANTHER" id="PTHR42643">
    <property type="entry name" value="IONOTROPIC RECEPTOR 20A-RELATED"/>
    <property type="match status" value="1"/>
</dbReference>
<dbReference type="PANTHER" id="PTHR42643:SF38">
    <property type="entry name" value="IONOTROPIC RECEPTOR 100A"/>
    <property type="match status" value="1"/>
</dbReference>
<sequence>MKNLHFPSKIKVAIVQLKNVFTSEKVDGKYVLGGVEGKMLNVLAEKLNFRYEILTSPNGQYGSRNANGTWDGIIGLIQSGIADMGFGALSVSEERSEVVDFSLAYNAFQRSFATKEPSQMPKVTAFTYPYSLNVWILYGLMILAVTVLFQRIMFRKATLLGSFLSVLGSIFTQAIENVRDSPWRRILFGLWMTIAAVMTFLYNINFLSFLTMPEKVPVPKSFEELSKAVLNGKYKCLTPIGTIDRELLLGSDIDYMAKLGEAIEKNDWKYSYSKDFGDLFDDSVAIITSRISLQFFFGAPPYIRVKMSDEYFGIWNMGIALKKGFCCSEQLNDVLLRIISGGLYEEWFEMQVFAETLHKRLKLQHEELEFQLTLQDLKLPFFVLFVGLAFAFGVFLFEVLSPKRLDIFYS</sequence>
<evidence type="ECO:0000256" key="10">
    <source>
        <dbReference type="ARBA" id="ARBA00023286"/>
    </source>
</evidence>
<keyword evidence="11" id="KW-0407">Ion channel</keyword>
<name>A0A8X6JE95_TRICU</name>
<feature type="transmembrane region" description="Helical" evidence="12">
    <location>
        <begin position="187"/>
        <end position="210"/>
    </location>
</feature>
<evidence type="ECO:0000256" key="11">
    <source>
        <dbReference type="ARBA" id="ARBA00023303"/>
    </source>
</evidence>
<protein>
    <submittedName>
        <fullName evidence="14">Glutamate receptor ionotropic, delta-2</fullName>
    </submittedName>
</protein>
<keyword evidence="15" id="KW-1185">Reference proteome</keyword>
<dbReference type="SUPFAM" id="SSF53850">
    <property type="entry name" value="Periplasmic binding protein-like II"/>
    <property type="match status" value="1"/>
</dbReference>
<evidence type="ECO:0000256" key="4">
    <source>
        <dbReference type="ARBA" id="ARBA00022692"/>
    </source>
</evidence>
<evidence type="ECO:0000256" key="6">
    <source>
        <dbReference type="ARBA" id="ARBA00023065"/>
    </source>
</evidence>
<keyword evidence="6" id="KW-0406">Ion transport</keyword>
<evidence type="ECO:0000256" key="2">
    <source>
        <dbReference type="ARBA" id="ARBA00022448"/>
    </source>
</evidence>
<dbReference type="InterPro" id="IPR052192">
    <property type="entry name" value="Insect_Ionotropic_Sensory_Rcpt"/>
</dbReference>
<evidence type="ECO:0000256" key="9">
    <source>
        <dbReference type="ARBA" id="ARBA00023180"/>
    </source>
</evidence>
<dbReference type="InterPro" id="IPR019594">
    <property type="entry name" value="Glu/Gly-bd"/>
</dbReference>
<dbReference type="GO" id="GO:0015276">
    <property type="term" value="F:ligand-gated monoatomic ion channel activity"/>
    <property type="evidence" value="ECO:0007669"/>
    <property type="project" value="InterPro"/>
</dbReference>
<reference evidence="14" key="1">
    <citation type="submission" date="2020-07" db="EMBL/GenBank/DDBJ databases">
        <title>Multicomponent nature underlies the extraordinary mechanical properties of spider dragline silk.</title>
        <authorList>
            <person name="Kono N."/>
            <person name="Nakamura H."/>
            <person name="Mori M."/>
            <person name="Yoshida Y."/>
            <person name="Ohtoshi R."/>
            <person name="Malay A.D."/>
            <person name="Moran D.A.P."/>
            <person name="Tomita M."/>
            <person name="Numata K."/>
            <person name="Arakawa K."/>
        </authorList>
    </citation>
    <scope>NUCLEOTIDE SEQUENCE</scope>
</reference>